<keyword evidence="1" id="KW-0732">Signal</keyword>
<dbReference type="Proteomes" id="UP000595362">
    <property type="component" value="Chromosome"/>
</dbReference>
<evidence type="ECO:0000313" key="3">
    <source>
        <dbReference type="EMBL" id="QQG36130.1"/>
    </source>
</evidence>
<reference evidence="3 4" key="1">
    <citation type="submission" date="2020-07" db="EMBL/GenBank/DDBJ databases">
        <title>Huge and variable diversity of episymbiotic CPR bacteria and DPANN archaea in groundwater ecosystems.</title>
        <authorList>
            <person name="He C.Y."/>
            <person name="Keren R."/>
            <person name="Whittaker M."/>
            <person name="Farag I.F."/>
            <person name="Doudna J."/>
            <person name="Cate J.H.D."/>
            <person name="Banfield J.F."/>
        </authorList>
    </citation>
    <scope>NUCLEOTIDE SEQUENCE [LARGE SCALE GENOMIC DNA]</scope>
    <source>
        <strain evidence="3">NC_groundwater_70_Ag_B-0.1um_54_66</strain>
    </source>
</reference>
<sequence length="260" mass="28543">MTTRLSAFRTMLLPAFIALSPLFAQAQANAPETAPAPNVQTQQRATRIHLGYVRTSSGPVNSDTQRGMEALAAELSKRTAIKPQGVVALDVDRDDLSFYQFIYWPVTPDARPLSEAAQKRVQNYIDNGGVILFDLKDAGGVMRNQRALQRLLADVNIRPLAAMAKDHTLTKTFYLLSGLPGTSSHGVPWVENAVVKGTEAVSSVIIGDNNWADAWAGKTVLQNSREREMALRAGINIVVYAYTGNFKADPIHQVLERLKR</sequence>
<evidence type="ECO:0000259" key="2">
    <source>
        <dbReference type="Pfam" id="PF13709"/>
    </source>
</evidence>
<dbReference type="Gene3D" id="3.40.50.12140">
    <property type="entry name" value="Domain of unknown function DUF4159"/>
    <property type="match status" value="1"/>
</dbReference>
<gene>
    <name evidence="3" type="ORF">HYS17_11675</name>
</gene>
<dbReference type="InterPro" id="IPR025297">
    <property type="entry name" value="DUF4159"/>
</dbReference>
<dbReference type="Pfam" id="PF13709">
    <property type="entry name" value="DUF4159"/>
    <property type="match status" value="1"/>
</dbReference>
<feature type="domain" description="DUF4159" evidence="2">
    <location>
        <begin position="49"/>
        <end position="241"/>
    </location>
</feature>
<protein>
    <submittedName>
        <fullName evidence="3">DUF4159 domain-containing protein</fullName>
    </submittedName>
</protein>
<accession>A0A7T5UH78</accession>
<organism evidence="3 4">
    <name type="scientific">Micavibrio aeruginosavorus</name>
    <dbReference type="NCBI Taxonomy" id="349221"/>
    <lineage>
        <taxon>Bacteria</taxon>
        <taxon>Pseudomonadati</taxon>
        <taxon>Bdellovibrionota</taxon>
        <taxon>Bdellovibrionia</taxon>
        <taxon>Bdellovibrionales</taxon>
        <taxon>Pseudobdellovibrionaceae</taxon>
        <taxon>Micavibrio</taxon>
    </lineage>
</organism>
<dbReference type="AlphaFoldDB" id="A0A7T5UH78"/>
<evidence type="ECO:0000313" key="4">
    <source>
        <dbReference type="Proteomes" id="UP000595362"/>
    </source>
</evidence>
<feature type="chain" id="PRO_5032701746" evidence="1">
    <location>
        <begin position="27"/>
        <end position="260"/>
    </location>
</feature>
<dbReference type="EMBL" id="CP066681">
    <property type="protein sequence ID" value="QQG36130.1"/>
    <property type="molecule type" value="Genomic_DNA"/>
</dbReference>
<name>A0A7T5UH78_9BACT</name>
<feature type="signal peptide" evidence="1">
    <location>
        <begin position="1"/>
        <end position="26"/>
    </location>
</feature>
<proteinExistence type="predicted"/>
<evidence type="ECO:0000256" key="1">
    <source>
        <dbReference type="SAM" id="SignalP"/>
    </source>
</evidence>